<reference evidence="2 3" key="1">
    <citation type="journal article" date="2015" name="Appl. Environ. Microbiol.">
        <title>Nanoarchaeota, Their Sulfolobales Host, and Nanoarchaeota Virus Distribution across Yellowstone National Park Hot Springs.</title>
        <authorList>
            <person name="Munson-McGee J.H."/>
            <person name="Field E.K."/>
            <person name="Bateson M."/>
            <person name="Rooney C."/>
            <person name="Stepanauskas R."/>
            <person name="Young M.J."/>
        </authorList>
    </citation>
    <scope>NUCLEOTIDE SEQUENCE [LARGE SCALE GENOMIC DNA]</scope>
    <source>
        <strain evidence="2">SCGC AB-777_O03</strain>
    </source>
</reference>
<evidence type="ECO:0000256" key="1">
    <source>
        <dbReference type="SAM" id="Phobius"/>
    </source>
</evidence>
<keyword evidence="1" id="KW-0812">Transmembrane</keyword>
<dbReference type="EMBL" id="QEFH01000003">
    <property type="protein sequence ID" value="PVU71593.1"/>
    <property type="molecule type" value="Genomic_DNA"/>
</dbReference>
<comment type="caution">
    <text evidence="2">The sequence shown here is derived from an EMBL/GenBank/DDBJ whole genome shotgun (WGS) entry which is preliminary data.</text>
</comment>
<keyword evidence="1" id="KW-0472">Membrane</keyword>
<feature type="transmembrane region" description="Helical" evidence="1">
    <location>
        <begin position="7"/>
        <end position="28"/>
    </location>
</feature>
<evidence type="ECO:0008006" key="4">
    <source>
        <dbReference type="Google" id="ProtNLM"/>
    </source>
</evidence>
<proteinExistence type="predicted"/>
<organism evidence="2 3">
    <name type="scientific">Nanobsidianus stetteri</name>
    <dbReference type="NCBI Taxonomy" id="1294122"/>
    <lineage>
        <taxon>Archaea</taxon>
        <taxon>Nanobdellota</taxon>
        <taxon>Candidatus Nanoarchaeia</taxon>
        <taxon>Nanoarchaeales</taxon>
        <taxon>Nanopusillaceae</taxon>
        <taxon>Candidatus Nanobsidianus</taxon>
    </lineage>
</organism>
<name>A0A2T9WUT5_NANST</name>
<dbReference type="AlphaFoldDB" id="A0A2T9WUT5"/>
<sequence>MRNQVEIIYVVLFLTVAILIILLSFYALTYNYNQNIVFNRFTSLSTLSNYFLGYLQTLLTQEGYSESYVAGTNGWGKENWASYPYGCILPQSCQNAIQYYNNLLTSGYQTLLTFGEQYLTTYQYYYPYNISFNFSNNYQAGIFGDCDNIISGEYNYNFPVYVQGIYINITGPSSGSIIPYSSTSNITNNPAFYLYNLAYQFSQNGEFSQCSYQDCYNEVYNHITTNNCAQDFEQFSNDPNIQCNETIIPYQCVNIPLCQICLYPQEIACKVILKCSDNQYNVYYNGNTYPQTITISSIVFYENVTNQYYLNCVYDCTEIYNLTSKQIISQSCTLENQQYSCTSQSGCGNVNTNQQNDEVIYTFQYYYPIPIECYMCIIGGEQCPVCLPGQCPNNQACPENINFPNECVPQPSS</sequence>
<protein>
    <recommendedName>
        <fullName evidence="4">Transmembrane protein</fullName>
    </recommendedName>
</protein>
<dbReference type="Proteomes" id="UP000245908">
    <property type="component" value="Unassembled WGS sequence"/>
</dbReference>
<evidence type="ECO:0000313" key="3">
    <source>
        <dbReference type="Proteomes" id="UP000245908"/>
    </source>
</evidence>
<keyword evidence="1" id="KW-1133">Transmembrane helix</keyword>
<gene>
    <name evidence="2" type="ORF">DDW05_00620</name>
</gene>
<accession>A0A2T9WUT5</accession>
<evidence type="ECO:0000313" key="2">
    <source>
        <dbReference type="EMBL" id="PVU71593.1"/>
    </source>
</evidence>